<sequence>MASPMNSHGRSSLTGLSNMKRPQNTKAAAQRLAQVMAHQAADDEDDDDDLYGFEPGISSVGVGLAGGRQTKSRSPISVRTSVEQPSSTRSTINARASTDAISVEQRRSARSTSGTRAFPTLGSIAQQQPSSARSSPFLRPSNLKPVVSTIPSSSLQPIESAEEQPLSAQSNIAGRSASYSSLSEQPPSARFASADRPTLVIKTASTVPRSVPASNNTEVSGVPVETKSAKSKDKRLSIDFGTFKYKEPSEQQSSSALQDELDMLQEENDNILEKRLNVNSAPQLRITEERFEESEARTRQLEKQIASLGEGVSLEARLLSRQVFKWELLPKMIDSVLIVFVTSYQFYRKEADLQKREAALKLAAQSYGGGGEEIAALRMETEAARDEAALALEQLHDVENEVKSLRTITQRMRLTQEETEEVVMKRCWLARCWSICLRHGVYAEIAGSRYEYWSSFASSPVEVILAAGRKAKDETSESVLFVNNEFEEREKAGQETNDISIKATVESMLLVEKGLRELNSLKVEEAIAISMALKRRPSVAKSNVTDELKLPSEGQYYSEAFELSPEESEDVLLKQAWLAYFWRRAKNHGLEPDIAEQKLQLWISKSQKHLNSHDAVDGIINFDTLDRGLMELRKLGLETKLWEETRRLIDPDSNQTTLLEAES</sequence>
<dbReference type="InterPro" id="IPR040321">
    <property type="entry name" value="SCD2-like"/>
</dbReference>
<feature type="region of interest" description="Disordered" evidence="2">
    <location>
        <begin position="1"/>
        <end position="172"/>
    </location>
</feature>
<feature type="compositionally biased region" description="Polar residues" evidence="2">
    <location>
        <begin position="209"/>
        <end position="219"/>
    </location>
</feature>
<gene>
    <name evidence="3" type="ORF">F511_05836</name>
</gene>
<evidence type="ECO:0008006" key="5">
    <source>
        <dbReference type="Google" id="ProtNLM"/>
    </source>
</evidence>
<evidence type="ECO:0000313" key="4">
    <source>
        <dbReference type="Proteomes" id="UP000250235"/>
    </source>
</evidence>
<dbReference type="Proteomes" id="UP000250235">
    <property type="component" value="Unassembled WGS sequence"/>
</dbReference>
<organism evidence="3 4">
    <name type="scientific">Dorcoceras hygrometricum</name>
    <dbReference type="NCBI Taxonomy" id="472368"/>
    <lineage>
        <taxon>Eukaryota</taxon>
        <taxon>Viridiplantae</taxon>
        <taxon>Streptophyta</taxon>
        <taxon>Embryophyta</taxon>
        <taxon>Tracheophyta</taxon>
        <taxon>Spermatophyta</taxon>
        <taxon>Magnoliopsida</taxon>
        <taxon>eudicotyledons</taxon>
        <taxon>Gunneridae</taxon>
        <taxon>Pentapetalae</taxon>
        <taxon>asterids</taxon>
        <taxon>lamiids</taxon>
        <taxon>Lamiales</taxon>
        <taxon>Gesneriaceae</taxon>
        <taxon>Didymocarpoideae</taxon>
        <taxon>Trichosporeae</taxon>
        <taxon>Loxocarpinae</taxon>
        <taxon>Dorcoceras</taxon>
    </lineage>
</organism>
<dbReference type="PANTHER" id="PTHR31762:SF10">
    <property type="entry name" value="FAS-BINDING FACTOR-LIKE PROTEIN"/>
    <property type="match status" value="1"/>
</dbReference>
<dbReference type="AlphaFoldDB" id="A0A2Z7BCR1"/>
<proteinExistence type="predicted"/>
<keyword evidence="4" id="KW-1185">Reference proteome</keyword>
<feature type="coiled-coil region" evidence="1">
    <location>
        <begin position="374"/>
        <end position="401"/>
    </location>
</feature>
<accession>A0A2Z7BCR1</accession>
<evidence type="ECO:0000256" key="1">
    <source>
        <dbReference type="SAM" id="Coils"/>
    </source>
</evidence>
<protein>
    <recommendedName>
        <fullName evidence="5">Coiled-coil domain-containing protein SCD2</fullName>
    </recommendedName>
</protein>
<name>A0A2Z7BCR1_9LAMI</name>
<evidence type="ECO:0000313" key="3">
    <source>
        <dbReference type="EMBL" id="KZV29742.1"/>
    </source>
</evidence>
<feature type="compositionally biased region" description="Polar residues" evidence="2">
    <location>
        <begin position="72"/>
        <end position="100"/>
    </location>
</feature>
<feature type="compositionally biased region" description="Low complexity" evidence="2">
    <location>
        <begin position="110"/>
        <end position="136"/>
    </location>
</feature>
<feature type="compositionally biased region" description="Polar residues" evidence="2">
    <location>
        <begin position="1"/>
        <end position="27"/>
    </location>
</feature>
<dbReference type="GO" id="GO:0000911">
    <property type="term" value="P:cytokinesis by cell plate formation"/>
    <property type="evidence" value="ECO:0007669"/>
    <property type="project" value="InterPro"/>
</dbReference>
<dbReference type="PANTHER" id="PTHR31762">
    <property type="entry name" value="FAS-BINDING FACTOR-LIKE PROTEIN"/>
    <property type="match status" value="1"/>
</dbReference>
<dbReference type="OrthoDB" id="2014962at2759"/>
<feature type="region of interest" description="Disordered" evidence="2">
    <location>
        <begin position="177"/>
        <end position="196"/>
    </location>
</feature>
<dbReference type="EMBL" id="KV009357">
    <property type="protein sequence ID" value="KZV29742.1"/>
    <property type="molecule type" value="Genomic_DNA"/>
</dbReference>
<feature type="compositionally biased region" description="Acidic residues" evidence="2">
    <location>
        <begin position="42"/>
        <end position="51"/>
    </location>
</feature>
<feature type="compositionally biased region" description="Polar residues" evidence="2">
    <location>
        <begin position="177"/>
        <end position="186"/>
    </location>
</feature>
<reference evidence="3 4" key="1">
    <citation type="journal article" date="2015" name="Proc. Natl. Acad. Sci. U.S.A.">
        <title>The resurrection genome of Boea hygrometrica: A blueprint for survival of dehydration.</title>
        <authorList>
            <person name="Xiao L."/>
            <person name="Yang G."/>
            <person name="Zhang L."/>
            <person name="Yang X."/>
            <person name="Zhao S."/>
            <person name="Ji Z."/>
            <person name="Zhou Q."/>
            <person name="Hu M."/>
            <person name="Wang Y."/>
            <person name="Chen M."/>
            <person name="Xu Y."/>
            <person name="Jin H."/>
            <person name="Xiao X."/>
            <person name="Hu G."/>
            <person name="Bao F."/>
            <person name="Hu Y."/>
            <person name="Wan P."/>
            <person name="Li L."/>
            <person name="Deng X."/>
            <person name="Kuang T."/>
            <person name="Xiang C."/>
            <person name="Zhu J.K."/>
            <person name="Oliver M.J."/>
            <person name="He Y."/>
        </authorList>
    </citation>
    <scope>NUCLEOTIDE SEQUENCE [LARGE SCALE GENOMIC DNA]</scope>
    <source>
        <strain evidence="4">cv. XS01</strain>
    </source>
</reference>
<feature type="coiled-coil region" evidence="1">
    <location>
        <begin position="254"/>
        <end position="304"/>
    </location>
</feature>
<keyword evidence="1" id="KW-0175">Coiled coil</keyword>
<evidence type="ECO:0000256" key="2">
    <source>
        <dbReference type="SAM" id="MobiDB-lite"/>
    </source>
</evidence>
<feature type="region of interest" description="Disordered" evidence="2">
    <location>
        <begin position="209"/>
        <end position="231"/>
    </location>
</feature>